<evidence type="ECO:0000256" key="4">
    <source>
        <dbReference type="ARBA" id="ARBA00023157"/>
    </source>
</evidence>
<dbReference type="InterPro" id="IPR008427">
    <property type="entry name" value="Extracellular_membr_CFEM_dom"/>
</dbReference>
<comment type="subcellular location">
    <subcellularLocation>
        <location evidence="1">Secreted</location>
    </subcellularLocation>
</comment>
<feature type="domain" description="CFEM" evidence="7">
    <location>
        <begin position="10"/>
        <end position="122"/>
    </location>
</feature>
<name>A0A0C9YLQ1_9AGAM</name>
<dbReference type="PROSITE" id="PS52012">
    <property type="entry name" value="CFEM"/>
    <property type="match status" value="1"/>
</dbReference>
<evidence type="ECO:0000313" key="9">
    <source>
        <dbReference type="Proteomes" id="UP000054018"/>
    </source>
</evidence>
<proteinExistence type="predicted"/>
<feature type="chain" id="PRO_5002206751" description="CFEM domain-containing protein" evidence="6">
    <location>
        <begin position="22"/>
        <end position="168"/>
    </location>
</feature>
<reference evidence="8 9" key="1">
    <citation type="submission" date="2014-04" db="EMBL/GenBank/DDBJ databases">
        <authorList>
            <consortium name="DOE Joint Genome Institute"/>
            <person name="Kuo A."/>
            <person name="Kohler A."/>
            <person name="Costa M.D."/>
            <person name="Nagy L.G."/>
            <person name="Floudas D."/>
            <person name="Copeland A."/>
            <person name="Barry K.W."/>
            <person name="Cichocki N."/>
            <person name="Veneault-Fourrey C."/>
            <person name="LaButti K."/>
            <person name="Lindquist E.A."/>
            <person name="Lipzen A."/>
            <person name="Lundell T."/>
            <person name="Morin E."/>
            <person name="Murat C."/>
            <person name="Sun H."/>
            <person name="Tunlid A."/>
            <person name="Henrissat B."/>
            <person name="Grigoriev I.V."/>
            <person name="Hibbett D.S."/>
            <person name="Martin F."/>
            <person name="Nordberg H.P."/>
            <person name="Cantor M.N."/>
            <person name="Hua S.X."/>
        </authorList>
    </citation>
    <scope>NUCLEOTIDE SEQUENCE [LARGE SCALE GENOMIC DNA]</scope>
    <source>
        <strain evidence="8 9">441</strain>
    </source>
</reference>
<dbReference type="STRING" id="765257.A0A0C9YLQ1"/>
<evidence type="ECO:0000313" key="8">
    <source>
        <dbReference type="EMBL" id="KIK25910.1"/>
    </source>
</evidence>
<evidence type="ECO:0000256" key="1">
    <source>
        <dbReference type="ARBA" id="ARBA00004613"/>
    </source>
</evidence>
<evidence type="ECO:0000256" key="6">
    <source>
        <dbReference type="SAM" id="SignalP"/>
    </source>
</evidence>
<keyword evidence="4" id="KW-1015">Disulfide bond</keyword>
<gene>
    <name evidence="8" type="ORF">PISMIDRAFT_676869</name>
</gene>
<evidence type="ECO:0000256" key="5">
    <source>
        <dbReference type="SAM" id="MobiDB-lite"/>
    </source>
</evidence>
<dbReference type="GO" id="GO:0005576">
    <property type="term" value="C:extracellular region"/>
    <property type="evidence" value="ECO:0007669"/>
    <property type="project" value="UniProtKB-SubCell"/>
</dbReference>
<dbReference type="OrthoDB" id="4505683at2759"/>
<evidence type="ECO:0000259" key="7">
    <source>
        <dbReference type="PROSITE" id="PS52012"/>
    </source>
</evidence>
<organism evidence="8 9">
    <name type="scientific">Pisolithus microcarpus 441</name>
    <dbReference type="NCBI Taxonomy" id="765257"/>
    <lineage>
        <taxon>Eukaryota</taxon>
        <taxon>Fungi</taxon>
        <taxon>Dikarya</taxon>
        <taxon>Basidiomycota</taxon>
        <taxon>Agaricomycotina</taxon>
        <taxon>Agaricomycetes</taxon>
        <taxon>Agaricomycetidae</taxon>
        <taxon>Boletales</taxon>
        <taxon>Sclerodermatineae</taxon>
        <taxon>Pisolithaceae</taxon>
        <taxon>Pisolithus</taxon>
    </lineage>
</organism>
<sequence>MFVKSLVVVVAASALAAQAQSSTATASAASSTPSLSPCLLNCVTSAASAAGCSSFTDLTCVCSSTTFQSEAGACLTANCTTTDIQTAQALEQQECASVTVSGSATASGSTAASSATATSPSKTSSAASGTSTAANTNAATGLVPFAFEGTLGAIVASAGVLLGAALVF</sequence>
<keyword evidence="2" id="KW-0964">Secreted</keyword>
<protein>
    <recommendedName>
        <fullName evidence="7">CFEM domain-containing protein</fullName>
    </recommendedName>
</protein>
<dbReference type="Proteomes" id="UP000054018">
    <property type="component" value="Unassembled WGS sequence"/>
</dbReference>
<dbReference type="Pfam" id="PF05730">
    <property type="entry name" value="CFEM"/>
    <property type="match status" value="1"/>
</dbReference>
<keyword evidence="9" id="KW-1185">Reference proteome</keyword>
<dbReference type="SMART" id="SM00747">
    <property type="entry name" value="CFEM"/>
    <property type="match status" value="1"/>
</dbReference>
<keyword evidence="3 6" id="KW-0732">Signal</keyword>
<evidence type="ECO:0000256" key="3">
    <source>
        <dbReference type="ARBA" id="ARBA00022729"/>
    </source>
</evidence>
<dbReference type="EMBL" id="KN833705">
    <property type="protein sequence ID" value="KIK25910.1"/>
    <property type="molecule type" value="Genomic_DNA"/>
</dbReference>
<dbReference type="AlphaFoldDB" id="A0A0C9YLQ1"/>
<accession>A0A0C9YLQ1</accession>
<evidence type="ECO:0000256" key="2">
    <source>
        <dbReference type="ARBA" id="ARBA00022525"/>
    </source>
</evidence>
<feature type="signal peptide" evidence="6">
    <location>
        <begin position="1"/>
        <end position="21"/>
    </location>
</feature>
<reference evidence="9" key="2">
    <citation type="submission" date="2015-01" db="EMBL/GenBank/DDBJ databases">
        <title>Evolutionary Origins and Diversification of the Mycorrhizal Mutualists.</title>
        <authorList>
            <consortium name="DOE Joint Genome Institute"/>
            <consortium name="Mycorrhizal Genomics Consortium"/>
            <person name="Kohler A."/>
            <person name="Kuo A."/>
            <person name="Nagy L.G."/>
            <person name="Floudas D."/>
            <person name="Copeland A."/>
            <person name="Barry K.W."/>
            <person name="Cichocki N."/>
            <person name="Veneault-Fourrey C."/>
            <person name="LaButti K."/>
            <person name="Lindquist E.A."/>
            <person name="Lipzen A."/>
            <person name="Lundell T."/>
            <person name="Morin E."/>
            <person name="Murat C."/>
            <person name="Riley R."/>
            <person name="Ohm R."/>
            <person name="Sun H."/>
            <person name="Tunlid A."/>
            <person name="Henrissat B."/>
            <person name="Grigoriev I.V."/>
            <person name="Hibbett D.S."/>
            <person name="Martin F."/>
        </authorList>
    </citation>
    <scope>NUCLEOTIDE SEQUENCE [LARGE SCALE GENOMIC DNA]</scope>
    <source>
        <strain evidence="9">441</strain>
    </source>
</reference>
<feature type="region of interest" description="Disordered" evidence="5">
    <location>
        <begin position="106"/>
        <end position="130"/>
    </location>
</feature>
<dbReference type="HOGENOM" id="CLU_079937_2_0_1"/>